<keyword evidence="3" id="KW-1185">Reference proteome</keyword>
<dbReference type="EMBL" id="JACBKZ010000008">
    <property type="protein sequence ID" value="KAF5943919.1"/>
    <property type="molecule type" value="Genomic_DNA"/>
</dbReference>
<evidence type="ECO:0000313" key="2">
    <source>
        <dbReference type="EMBL" id="KAF5943919.1"/>
    </source>
</evidence>
<proteinExistence type="predicted"/>
<protein>
    <submittedName>
        <fullName evidence="2">Uncharacterized protein</fullName>
    </submittedName>
</protein>
<feature type="compositionally biased region" description="Low complexity" evidence="1">
    <location>
        <begin position="44"/>
        <end position="62"/>
    </location>
</feature>
<feature type="compositionally biased region" description="Basic and acidic residues" evidence="1">
    <location>
        <begin position="31"/>
        <end position="40"/>
    </location>
</feature>
<evidence type="ECO:0000256" key="1">
    <source>
        <dbReference type="SAM" id="MobiDB-lite"/>
    </source>
</evidence>
<organism evidence="2 3">
    <name type="scientific">Camellia sinensis</name>
    <name type="common">Tea plant</name>
    <name type="synonym">Thea sinensis</name>
    <dbReference type="NCBI Taxonomy" id="4442"/>
    <lineage>
        <taxon>Eukaryota</taxon>
        <taxon>Viridiplantae</taxon>
        <taxon>Streptophyta</taxon>
        <taxon>Embryophyta</taxon>
        <taxon>Tracheophyta</taxon>
        <taxon>Spermatophyta</taxon>
        <taxon>Magnoliopsida</taxon>
        <taxon>eudicotyledons</taxon>
        <taxon>Gunneridae</taxon>
        <taxon>Pentapetalae</taxon>
        <taxon>asterids</taxon>
        <taxon>Ericales</taxon>
        <taxon>Theaceae</taxon>
        <taxon>Camellia</taxon>
    </lineage>
</organism>
<name>A0A7J7GT11_CAMSI</name>
<accession>A0A7J7GT11</accession>
<dbReference type="Proteomes" id="UP000593564">
    <property type="component" value="Unassembled WGS sequence"/>
</dbReference>
<reference evidence="3" key="1">
    <citation type="journal article" date="2020" name="Nat. Commun.">
        <title>Genome assembly of wild tea tree DASZ reveals pedigree and selection history of tea varieties.</title>
        <authorList>
            <person name="Zhang W."/>
            <person name="Zhang Y."/>
            <person name="Qiu H."/>
            <person name="Guo Y."/>
            <person name="Wan H."/>
            <person name="Zhang X."/>
            <person name="Scossa F."/>
            <person name="Alseekh S."/>
            <person name="Zhang Q."/>
            <person name="Wang P."/>
            <person name="Xu L."/>
            <person name="Schmidt M.H."/>
            <person name="Jia X."/>
            <person name="Li D."/>
            <person name="Zhu A."/>
            <person name="Guo F."/>
            <person name="Chen W."/>
            <person name="Ni D."/>
            <person name="Usadel B."/>
            <person name="Fernie A.R."/>
            <person name="Wen W."/>
        </authorList>
    </citation>
    <scope>NUCLEOTIDE SEQUENCE [LARGE SCALE GENOMIC DNA]</scope>
    <source>
        <strain evidence="3">cv. G240</strain>
    </source>
</reference>
<reference evidence="2 3" key="2">
    <citation type="submission" date="2020-07" db="EMBL/GenBank/DDBJ databases">
        <title>Genome assembly of wild tea tree DASZ reveals pedigree and selection history of tea varieties.</title>
        <authorList>
            <person name="Zhang W."/>
        </authorList>
    </citation>
    <scope>NUCLEOTIDE SEQUENCE [LARGE SCALE GENOMIC DNA]</scope>
    <source>
        <strain evidence="3">cv. G240</strain>
        <tissue evidence="2">Leaf</tissue>
    </source>
</reference>
<evidence type="ECO:0000313" key="3">
    <source>
        <dbReference type="Proteomes" id="UP000593564"/>
    </source>
</evidence>
<feature type="region of interest" description="Disordered" evidence="1">
    <location>
        <begin position="26"/>
        <end position="62"/>
    </location>
</feature>
<sequence>MPYANWWLGTSFTVLQYVTHTQSKSSRKRKLDMSIKDQKMNKPSYSRARSSSSPIALEASSP</sequence>
<gene>
    <name evidence="2" type="ORF">HYC85_017996</name>
</gene>
<dbReference type="AlphaFoldDB" id="A0A7J7GT11"/>
<comment type="caution">
    <text evidence="2">The sequence shown here is derived from an EMBL/GenBank/DDBJ whole genome shotgun (WGS) entry which is preliminary data.</text>
</comment>